<dbReference type="EMBL" id="AORZ01000185">
    <property type="protein sequence ID" value="EME96677.1"/>
    <property type="molecule type" value="Genomic_DNA"/>
</dbReference>
<dbReference type="PATRIC" id="fig|1223523.3.peg.6152"/>
<dbReference type="STRING" id="1223523.H340_30308"/>
<dbReference type="AlphaFoldDB" id="M3ASV7"/>
<dbReference type="eggNOG" id="COG0236">
    <property type="taxonomic scope" value="Bacteria"/>
</dbReference>
<dbReference type="InterPro" id="IPR036736">
    <property type="entry name" value="ACP-like_sf"/>
</dbReference>
<accession>M3ASV7</accession>
<proteinExistence type="predicted"/>
<name>M3ASV7_STRM1</name>
<organism evidence="1 2">
    <name type="scientific">Streptomyces mobaraensis (strain ATCC 29032 / DSM 40847 / JCM 4168 / NBRC 13819 / NCIMB 11159 / IPCR 16-22)</name>
    <dbReference type="NCBI Taxonomy" id="1223523"/>
    <lineage>
        <taxon>Bacteria</taxon>
        <taxon>Bacillati</taxon>
        <taxon>Actinomycetota</taxon>
        <taxon>Actinomycetes</taxon>
        <taxon>Kitasatosporales</taxon>
        <taxon>Streptomycetaceae</taxon>
        <taxon>Streptomyces</taxon>
    </lineage>
</organism>
<dbReference type="SUPFAM" id="SSF47336">
    <property type="entry name" value="ACP-like"/>
    <property type="match status" value="1"/>
</dbReference>
<dbReference type="InterPro" id="IPR009081">
    <property type="entry name" value="PP-bd_ACP"/>
</dbReference>
<gene>
    <name evidence="1" type="ORF">H340_30308</name>
</gene>
<reference evidence="1 2" key="1">
    <citation type="journal article" date="2013" name="Genome Announc.">
        <title>Whole-Genome Shotgun Assembly and Analysis of the Genome of Streptomyces mobaraensis DSM 40847, a Strain for Industrial Production of Microbial Transglutaminase.</title>
        <authorList>
            <person name="Yang H."/>
            <person name="He T."/>
            <person name="Wu W."/>
            <person name="Zhu W."/>
            <person name="Lu B."/>
            <person name="Sun W."/>
        </authorList>
    </citation>
    <scope>NUCLEOTIDE SEQUENCE [LARGE SCALE GENOMIC DNA]</scope>
    <source>
        <strain evidence="1 2">DSM 40847</strain>
    </source>
</reference>
<dbReference type="Gene3D" id="1.10.1200.10">
    <property type="entry name" value="ACP-like"/>
    <property type="match status" value="1"/>
</dbReference>
<comment type="caution">
    <text evidence="1">The sequence shown here is derived from an EMBL/GenBank/DDBJ whole genome shotgun (WGS) entry which is preliminary data.</text>
</comment>
<sequence length="95" mass="9971">MPESAIPCEHAVREALARHSDLGATAHELPADGDLYAAGLTSLASVRVMLALEERLSVEIPEERIGRALFASIAHLSGVLAELTGDRDQAVGAGR</sequence>
<protein>
    <submittedName>
        <fullName evidence="1">Acyl carrier protein</fullName>
    </submittedName>
</protein>
<evidence type="ECO:0000313" key="2">
    <source>
        <dbReference type="Proteomes" id="UP000011740"/>
    </source>
</evidence>
<evidence type="ECO:0000313" key="1">
    <source>
        <dbReference type="EMBL" id="EME96677.1"/>
    </source>
</evidence>
<dbReference type="NCBIfam" id="NF005480">
    <property type="entry name" value="PRK07081.1"/>
    <property type="match status" value="1"/>
</dbReference>
<dbReference type="RefSeq" id="WP_004954893.1">
    <property type="nucleotide sequence ID" value="NZ_AORZ01000185.1"/>
</dbReference>
<dbReference type="PROSITE" id="PS50075">
    <property type="entry name" value="CARRIER"/>
    <property type="match status" value="1"/>
</dbReference>
<dbReference type="Pfam" id="PF00550">
    <property type="entry name" value="PP-binding"/>
    <property type="match status" value="1"/>
</dbReference>
<dbReference type="Proteomes" id="UP000011740">
    <property type="component" value="Unassembled WGS sequence"/>
</dbReference>